<sequence>MAKMKLKTVKRLNDFWLPVEFVLPDGNVAEFKFKVRHLTSDELKEITGREQDDIQFIMSIASGWDLEDEFNEEGVTDLVKTYPAAVLALMGDYMKARQVSA</sequence>
<dbReference type="EMBL" id="MN545971">
    <property type="protein sequence ID" value="QGF21235.1"/>
    <property type="molecule type" value="Genomic_DNA"/>
</dbReference>
<accession>A0ABX6D8P9</accession>
<gene>
    <name evidence="1" type="ORF">HCF1_36</name>
</gene>
<protein>
    <submittedName>
        <fullName evidence="1">Tape measure chaperone protein</fullName>
    </submittedName>
</protein>
<evidence type="ECO:0000313" key="2">
    <source>
        <dbReference type="Proteomes" id="UP000397058"/>
    </source>
</evidence>
<evidence type="ECO:0000313" key="1">
    <source>
        <dbReference type="EMBL" id="QGF21235.1"/>
    </source>
</evidence>
<proteinExistence type="predicted"/>
<name>A0ABX6D8P9_9CAUD</name>
<organism evidence="1 2">
    <name type="scientific">Citrobacter phage HCF1</name>
    <dbReference type="NCBI Taxonomy" id="2849700"/>
    <lineage>
        <taxon>Viruses</taxon>
        <taxon>Duplodnaviria</taxon>
        <taxon>Heunggongvirae</taxon>
        <taxon>Uroviricota</taxon>
        <taxon>Caudoviricetes</taxon>
        <taxon>Drexlerviridae</taxon>
        <taxon>Hicfunavirus</taxon>
        <taxon>Hicfunavirus HCF1</taxon>
    </lineage>
</organism>
<reference evidence="1 2" key="1">
    <citation type="submission" date="2019-10" db="EMBL/GenBank/DDBJ databases">
        <authorList>
            <person name="Kumar P."/>
            <person name="Meghvansi M.K."/>
            <person name="Kamboj D.V."/>
        </authorList>
    </citation>
    <scope>NUCLEOTIDE SEQUENCE [LARGE SCALE GENOMIC DNA]</scope>
</reference>
<dbReference type="Proteomes" id="UP000397058">
    <property type="component" value="Segment"/>
</dbReference>
<dbReference type="Pfam" id="PF08748">
    <property type="entry name" value="Phage_TAC_4"/>
    <property type="match status" value="1"/>
</dbReference>
<keyword evidence="2" id="KW-1185">Reference proteome</keyword>
<dbReference type="InterPro" id="IPR014859">
    <property type="entry name" value="Phage_TAC_4"/>
</dbReference>